<dbReference type="OrthoDB" id="2018619at2759"/>
<evidence type="ECO:0000313" key="8">
    <source>
        <dbReference type="EMBL" id="CZR53605.1"/>
    </source>
</evidence>
<feature type="compositionally biased region" description="Basic and acidic residues" evidence="6">
    <location>
        <begin position="548"/>
        <end position="559"/>
    </location>
</feature>
<feature type="transmembrane region" description="Helical" evidence="7">
    <location>
        <begin position="289"/>
        <end position="308"/>
    </location>
</feature>
<keyword evidence="5 7" id="KW-0472">Membrane</keyword>
<dbReference type="AlphaFoldDB" id="A0A1L7WLG6"/>
<evidence type="ECO:0000313" key="9">
    <source>
        <dbReference type="Proteomes" id="UP000184330"/>
    </source>
</evidence>
<dbReference type="GO" id="GO:0015205">
    <property type="term" value="F:nucleobase transmembrane transporter activity"/>
    <property type="evidence" value="ECO:0007669"/>
    <property type="project" value="TreeGrafter"/>
</dbReference>
<evidence type="ECO:0000256" key="1">
    <source>
        <dbReference type="ARBA" id="ARBA00004141"/>
    </source>
</evidence>
<feature type="transmembrane region" description="Helical" evidence="7">
    <location>
        <begin position="380"/>
        <end position="398"/>
    </location>
</feature>
<feature type="transmembrane region" description="Helical" evidence="7">
    <location>
        <begin position="404"/>
        <end position="424"/>
    </location>
</feature>
<keyword evidence="4 7" id="KW-1133">Transmembrane helix</keyword>
<accession>A0A1L7WLG6</accession>
<feature type="region of interest" description="Disordered" evidence="6">
    <location>
        <begin position="538"/>
        <end position="559"/>
    </location>
</feature>
<reference evidence="8 9" key="1">
    <citation type="submission" date="2016-03" db="EMBL/GenBank/DDBJ databases">
        <authorList>
            <person name="Ploux O."/>
        </authorList>
    </citation>
    <scope>NUCLEOTIDE SEQUENCE [LARGE SCALE GENOMIC DNA]</scope>
    <source>
        <strain evidence="8 9">UAMH 11012</strain>
    </source>
</reference>
<dbReference type="InterPro" id="IPR001248">
    <property type="entry name" value="Pur-cyt_permease"/>
</dbReference>
<comment type="subcellular location">
    <subcellularLocation>
        <location evidence="1">Membrane</location>
        <topology evidence="1">Multi-pass membrane protein</topology>
    </subcellularLocation>
</comment>
<gene>
    <name evidence="8" type="ORF">PAC_03485</name>
</gene>
<evidence type="ECO:0000256" key="4">
    <source>
        <dbReference type="ARBA" id="ARBA00022989"/>
    </source>
</evidence>
<keyword evidence="9" id="KW-1185">Reference proteome</keyword>
<feature type="transmembrane region" description="Helical" evidence="7">
    <location>
        <begin position="252"/>
        <end position="269"/>
    </location>
</feature>
<evidence type="ECO:0000256" key="7">
    <source>
        <dbReference type="SAM" id="Phobius"/>
    </source>
</evidence>
<dbReference type="NCBIfam" id="TIGR00800">
    <property type="entry name" value="ncs1"/>
    <property type="match status" value="1"/>
</dbReference>
<comment type="similarity">
    <text evidence="2">Belongs to the purine-cytosine permease (2.A.39) family.</text>
</comment>
<dbReference type="Proteomes" id="UP000184330">
    <property type="component" value="Unassembled WGS sequence"/>
</dbReference>
<dbReference type="InterPro" id="IPR012681">
    <property type="entry name" value="NCS1"/>
</dbReference>
<dbReference type="PANTHER" id="PTHR30618">
    <property type="entry name" value="NCS1 FAMILY PURINE/PYRIMIDINE TRANSPORTER"/>
    <property type="match status" value="1"/>
</dbReference>
<keyword evidence="3 7" id="KW-0812">Transmembrane</keyword>
<feature type="transmembrane region" description="Helical" evidence="7">
    <location>
        <begin position="494"/>
        <end position="512"/>
    </location>
</feature>
<feature type="transmembrane region" description="Helical" evidence="7">
    <location>
        <begin position="210"/>
        <end position="231"/>
    </location>
</feature>
<dbReference type="PANTHER" id="PTHR30618:SF0">
    <property type="entry name" value="PURINE-URACIL PERMEASE NCS1"/>
    <property type="match status" value="1"/>
</dbReference>
<dbReference type="EMBL" id="FJOG01000004">
    <property type="protein sequence ID" value="CZR53605.1"/>
    <property type="molecule type" value="Genomic_DNA"/>
</dbReference>
<proteinExistence type="inferred from homology"/>
<dbReference type="GO" id="GO:0005886">
    <property type="term" value="C:plasma membrane"/>
    <property type="evidence" value="ECO:0007669"/>
    <property type="project" value="TreeGrafter"/>
</dbReference>
<evidence type="ECO:0000256" key="5">
    <source>
        <dbReference type="ARBA" id="ARBA00023136"/>
    </source>
</evidence>
<protein>
    <submittedName>
        <fullName evidence="8">Related to uracil permease</fullName>
    </submittedName>
</protein>
<evidence type="ECO:0000256" key="2">
    <source>
        <dbReference type="ARBA" id="ARBA00008974"/>
    </source>
</evidence>
<dbReference type="Pfam" id="PF02133">
    <property type="entry name" value="Transp_cyt_pur"/>
    <property type="match status" value="1"/>
</dbReference>
<feature type="transmembrane region" description="Helical" evidence="7">
    <location>
        <begin position="127"/>
        <end position="149"/>
    </location>
</feature>
<dbReference type="Gene3D" id="1.10.4160.10">
    <property type="entry name" value="Hydantoin permease"/>
    <property type="match status" value="1"/>
</dbReference>
<sequence length="559" mass="62495">MNSFLTERKTRLKEKIQERRHIKGWVLEQQPHSFADEGTWSNIDSDVTPLERRTWTSLTIFGFWSSDAFNAQGWEAPSSIIQAGLTWKEAFYLTVFGAMADTVPLCLNGVMGADLHVPFAIAIRSSFGFYFSKFAVVTRMITALFWHAIQTWTGSTAMFQIIRAIWPSFLDIPNHLPESAGITTQEMIAHFVFWTVQFPVMLTPPHKLKYFFYFKAIIVPTVSVATVIAMTKKAGGVGDIWKQSYAMPSGSVRSWVILNNFSSICGGWATMATNVPDFTRYMKRSRGVWWQALLLPVISLLMGAFGIISTSCAKVIYGEYIWSPLELASHWDGPWGRCGAFFVGFCWVVAQIGTNLSANVISCANDMTNICPKYINIRRGVIITTVTAGWIMVPWKIISSAGSLLTFMSGLSIFLAPIAAILSADYWVVKKKHIDVPGLYRRQGRYRYNTVGTNWRAATAFIVSLTPNLPGLAAAVSPKIKLHAGIQHIYDMSYLWGFCSAFVLYCLLSKFFPAEETLLEASVWEDLQVQEGVVPLESSDMYDSTGDSSKDVSEKVKAV</sequence>
<organism evidence="8 9">
    <name type="scientific">Phialocephala subalpina</name>
    <dbReference type="NCBI Taxonomy" id="576137"/>
    <lineage>
        <taxon>Eukaryota</taxon>
        <taxon>Fungi</taxon>
        <taxon>Dikarya</taxon>
        <taxon>Ascomycota</taxon>
        <taxon>Pezizomycotina</taxon>
        <taxon>Leotiomycetes</taxon>
        <taxon>Helotiales</taxon>
        <taxon>Mollisiaceae</taxon>
        <taxon>Phialocephala</taxon>
        <taxon>Phialocephala fortinii species complex</taxon>
    </lineage>
</organism>
<dbReference type="CDD" id="cd11482">
    <property type="entry name" value="SLC-NCS1sbd_NRT1-like"/>
    <property type="match status" value="1"/>
</dbReference>
<evidence type="ECO:0000256" key="6">
    <source>
        <dbReference type="SAM" id="MobiDB-lite"/>
    </source>
</evidence>
<evidence type="ECO:0000256" key="3">
    <source>
        <dbReference type="ARBA" id="ARBA00022692"/>
    </source>
</evidence>
<name>A0A1L7WLG6_9HELO</name>
<dbReference type="InterPro" id="IPR045225">
    <property type="entry name" value="Uracil/uridine/allantoin_perm"/>
</dbReference>